<evidence type="ECO:0000256" key="1">
    <source>
        <dbReference type="ARBA" id="ARBA00022737"/>
    </source>
</evidence>
<dbReference type="SMART" id="SM00666">
    <property type="entry name" value="PB1"/>
    <property type="match status" value="1"/>
</dbReference>
<dbReference type="Proteomes" id="UP001211907">
    <property type="component" value="Unassembled WGS sequence"/>
</dbReference>
<feature type="region of interest" description="Disordered" evidence="3">
    <location>
        <begin position="246"/>
        <end position="266"/>
    </location>
</feature>
<keyword evidence="7" id="KW-1185">Reference proteome</keyword>
<dbReference type="Pfam" id="PF00571">
    <property type="entry name" value="CBS"/>
    <property type="match status" value="2"/>
</dbReference>
<feature type="region of interest" description="Disordered" evidence="3">
    <location>
        <begin position="162"/>
        <end position="205"/>
    </location>
</feature>
<dbReference type="Gene3D" id="3.10.20.90">
    <property type="entry name" value="Phosphatidylinositol 3-kinase Catalytic Subunit, Chain A, domain 1"/>
    <property type="match status" value="1"/>
</dbReference>
<feature type="domain" description="CBS" evidence="4">
    <location>
        <begin position="59"/>
        <end position="117"/>
    </location>
</feature>
<feature type="domain" description="PB1" evidence="5">
    <location>
        <begin position="565"/>
        <end position="652"/>
    </location>
</feature>
<dbReference type="PROSITE" id="PS51745">
    <property type="entry name" value="PB1"/>
    <property type="match status" value="1"/>
</dbReference>
<gene>
    <name evidence="6" type="ORF">HK100_007917</name>
</gene>
<protein>
    <submittedName>
        <fullName evidence="6">Uncharacterized protein</fullName>
    </submittedName>
</protein>
<evidence type="ECO:0000313" key="6">
    <source>
        <dbReference type="EMBL" id="KAJ3088908.1"/>
    </source>
</evidence>
<organism evidence="6 7">
    <name type="scientific">Physocladia obscura</name>
    <dbReference type="NCBI Taxonomy" id="109957"/>
    <lineage>
        <taxon>Eukaryota</taxon>
        <taxon>Fungi</taxon>
        <taxon>Fungi incertae sedis</taxon>
        <taxon>Chytridiomycota</taxon>
        <taxon>Chytridiomycota incertae sedis</taxon>
        <taxon>Chytridiomycetes</taxon>
        <taxon>Chytridiales</taxon>
        <taxon>Chytriomycetaceae</taxon>
        <taxon>Physocladia</taxon>
    </lineage>
</organism>
<evidence type="ECO:0000259" key="4">
    <source>
        <dbReference type="PROSITE" id="PS51371"/>
    </source>
</evidence>
<keyword evidence="2" id="KW-0129">CBS domain</keyword>
<sequence length="765" mass="79879">MVGSTSEVHAPSGPASGAGGSSRLESSGSGSAVQERRRAPGGAPQQQRRRGIKGTVASLAPTPAITVIESARIIQAAQLMAAKKMDCVLAVNAQGQLSGILTDKDIAYRVVAGGLDIRTTTVRDVMTRDPVAVFATGPRNDALGVMVGRRFRHLPVISRASAKVKEEDEDADEEDLGSQDGSAAAAGETSEGNSDSDSDSDDGGTNVVGVLDITRCVFDKLDELARKVAQSSTECPDLAAVLRGKEKEAEKEADKEKDGEAKPKILGATPGQSVVAAAALMRDTHETGVLVVAPAKDANLETISVPVPALVGILTTKDIVARVVAQGLDPTQTRIDSVMTPNPKNAQQTTSILDALKLLHGKYPLCTLTILTAGHYLHLPVCDGATPIGLVDVLTLTISMLEYMLTGNQSTIAVPETSGPLWNQFWNSTWSTADSESNAGSEAYSDDHPVNLNHGRYSTLSSTTSNTYYNSNLSARNSYLNGSSQQRSTIPAQVRSPISHYHDPTTTHLQQQQLQLQQHLQLQQQQLQQLQQQSVMNAISIARSNGGATSPTTNNGGSMYEESSGTRVGIKLTDLTRGKVLRFSIVNNTTLDELKAIAAGRLGVPATGANGIGKLSYEDDDGDWVLLSGDADLDDAIGMARRLGEKLNVRAGDILPQNHVGSEQFSVSAEAAAVAAAAAAAAEAAVVTASTRGYVVGDDGNKRVVSATDNNGSGSAGSAGRSGGNSVFDILRDAPLPVNVAISAGIVVAAAFVLSRLSANSSGRY</sequence>
<dbReference type="Pfam" id="PF00564">
    <property type="entry name" value="PB1"/>
    <property type="match status" value="1"/>
</dbReference>
<keyword evidence="1" id="KW-0677">Repeat</keyword>
<feature type="compositionally biased region" description="Low complexity" evidence="3">
    <location>
        <begin position="10"/>
        <end position="32"/>
    </location>
</feature>
<dbReference type="EMBL" id="JADGJH010003770">
    <property type="protein sequence ID" value="KAJ3088908.1"/>
    <property type="molecule type" value="Genomic_DNA"/>
</dbReference>
<feature type="compositionally biased region" description="Low complexity" evidence="3">
    <location>
        <begin position="183"/>
        <end position="193"/>
    </location>
</feature>
<dbReference type="PANTHER" id="PTHR48108:SF26">
    <property type="entry name" value="CBS DOMAIN-CONTAINING PROTEIN DDB_G0289609"/>
    <property type="match status" value="1"/>
</dbReference>
<evidence type="ECO:0000259" key="5">
    <source>
        <dbReference type="PROSITE" id="PS51745"/>
    </source>
</evidence>
<dbReference type="AlphaFoldDB" id="A0AAD5SNR7"/>
<evidence type="ECO:0000256" key="2">
    <source>
        <dbReference type="PROSITE-ProRule" id="PRU00703"/>
    </source>
</evidence>
<evidence type="ECO:0000256" key="3">
    <source>
        <dbReference type="SAM" id="MobiDB-lite"/>
    </source>
</evidence>
<dbReference type="InterPro" id="IPR000644">
    <property type="entry name" value="CBS_dom"/>
</dbReference>
<feature type="compositionally biased region" description="Basic and acidic residues" evidence="3">
    <location>
        <begin position="246"/>
        <end position="263"/>
    </location>
</feature>
<name>A0AAD5SNR7_9FUNG</name>
<evidence type="ECO:0000313" key="7">
    <source>
        <dbReference type="Proteomes" id="UP001211907"/>
    </source>
</evidence>
<feature type="compositionally biased region" description="Acidic residues" evidence="3">
    <location>
        <begin position="167"/>
        <end position="177"/>
    </location>
</feature>
<proteinExistence type="predicted"/>
<dbReference type="InterPro" id="IPR046342">
    <property type="entry name" value="CBS_dom_sf"/>
</dbReference>
<dbReference type="InterPro" id="IPR000270">
    <property type="entry name" value="PB1_dom"/>
</dbReference>
<dbReference type="SUPFAM" id="SSF54277">
    <property type="entry name" value="CAD &amp; PB1 domains"/>
    <property type="match status" value="1"/>
</dbReference>
<dbReference type="InterPro" id="IPR051462">
    <property type="entry name" value="CBS_domain-containing"/>
</dbReference>
<feature type="region of interest" description="Disordered" evidence="3">
    <location>
        <begin position="1"/>
        <end position="56"/>
    </location>
</feature>
<accession>A0AAD5SNR7</accession>
<dbReference type="PANTHER" id="PTHR48108">
    <property type="entry name" value="CBS DOMAIN-CONTAINING PROTEIN CBSX2, CHLOROPLASTIC"/>
    <property type="match status" value="1"/>
</dbReference>
<dbReference type="Gene3D" id="3.10.580.10">
    <property type="entry name" value="CBS-domain"/>
    <property type="match status" value="2"/>
</dbReference>
<feature type="region of interest" description="Disordered" evidence="3">
    <location>
        <begin position="544"/>
        <end position="563"/>
    </location>
</feature>
<comment type="caution">
    <text evidence="6">The sequence shown here is derived from an EMBL/GenBank/DDBJ whole genome shotgun (WGS) entry which is preliminary data.</text>
</comment>
<reference evidence="6" key="1">
    <citation type="submission" date="2020-05" db="EMBL/GenBank/DDBJ databases">
        <title>Phylogenomic resolution of chytrid fungi.</title>
        <authorList>
            <person name="Stajich J.E."/>
            <person name="Amses K."/>
            <person name="Simmons R."/>
            <person name="Seto K."/>
            <person name="Myers J."/>
            <person name="Bonds A."/>
            <person name="Quandt C.A."/>
            <person name="Barry K."/>
            <person name="Liu P."/>
            <person name="Grigoriev I."/>
            <person name="Longcore J.E."/>
            <person name="James T.Y."/>
        </authorList>
    </citation>
    <scope>NUCLEOTIDE SEQUENCE</scope>
    <source>
        <strain evidence="6">JEL0513</strain>
    </source>
</reference>
<dbReference type="PROSITE" id="PS51371">
    <property type="entry name" value="CBS"/>
    <property type="match status" value="1"/>
</dbReference>
<dbReference type="InterPro" id="IPR053793">
    <property type="entry name" value="PB1-like"/>
</dbReference>
<dbReference type="SUPFAM" id="SSF54631">
    <property type="entry name" value="CBS-domain pair"/>
    <property type="match status" value="2"/>
</dbReference>
<dbReference type="SMART" id="SM00116">
    <property type="entry name" value="CBS"/>
    <property type="match status" value="2"/>
</dbReference>